<evidence type="ECO:0000313" key="2">
    <source>
        <dbReference type="Proteomes" id="UP001519296"/>
    </source>
</evidence>
<comment type="caution">
    <text evidence="1">The sequence shown here is derived from an EMBL/GenBank/DDBJ whole genome shotgun (WGS) entry which is preliminary data.</text>
</comment>
<organism evidence="1 2">
    <name type="scientific">Streptococcus oricebi</name>
    <dbReference type="NCBI Taxonomy" id="1547447"/>
    <lineage>
        <taxon>Bacteria</taxon>
        <taxon>Bacillati</taxon>
        <taxon>Bacillota</taxon>
        <taxon>Bacilli</taxon>
        <taxon>Lactobacillales</taxon>
        <taxon>Streptococcaceae</taxon>
        <taxon>Streptococcus</taxon>
    </lineage>
</organism>
<dbReference type="EMBL" id="PRDG01000005">
    <property type="protein sequence ID" value="MBP2623979.1"/>
    <property type="molecule type" value="Genomic_DNA"/>
</dbReference>
<protein>
    <submittedName>
        <fullName evidence="1">Uncharacterized protein</fullName>
    </submittedName>
</protein>
<keyword evidence="2" id="KW-1185">Reference proteome</keyword>
<sequence>MIFPPFGLMTRGLLPRVSEVCSQTYIIQDSKKNSKKKQKNFLLQSWNHGRQAWGLDLLKTSSIFQGLVIR</sequence>
<evidence type="ECO:0000313" key="1">
    <source>
        <dbReference type="EMBL" id="MBP2623979.1"/>
    </source>
</evidence>
<reference evidence="1 2" key="1">
    <citation type="submission" date="2018-02" db="EMBL/GenBank/DDBJ databases">
        <title>Draft genome sequence of Streptococcus oricebi CCUG 70868T type strain.</title>
        <authorList>
            <person name="Mendez V."/>
            <person name="Salva-Serra F."/>
            <person name="Jaen-Luchoro D."/>
            <person name="Gonzales-Siles L."/>
            <person name="Karlsson R."/>
            <person name="Engstrom-Jakobsson H."/>
            <person name="Busquets A."/>
            <person name="Gomila M."/>
            <person name="Pineiro-Iglesias B."/>
            <person name="Bennasar-Figueras A."/>
            <person name="Seeger M."/>
            <person name="Moore E."/>
        </authorList>
    </citation>
    <scope>NUCLEOTIDE SEQUENCE [LARGE SCALE GENOMIC DNA]</scope>
    <source>
        <strain evidence="1 2">CCUG 70868</strain>
    </source>
</reference>
<accession>A0ABS5B574</accession>
<gene>
    <name evidence="1" type="ORF">C4K46_08515</name>
</gene>
<dbReference type="Proteomes" id="UP001519296">
    <property type="component" value="Unassembled WGS sequence"/>
</dbReference>
<name>A0ABS5B574_9STRE</name>
<proteinExistence type="predicted"/>